<dbReference type="InterPro" id="IPR015946">
    <property type="entry name" value="KH_dom-like_a/b"/>
</dbReference>
<reference evidence="2" key="1">
    <citation type="submission" date="2021-02" db="EMBL/GenBank/DDBJ databases">
        <title>Genomic Encyclopedia of Type Strains, Phase IV (KMG-V): Genome sequencing to study the core and pangenomes of soil and plant-associated prokaryotes.</title>
        <authorList>
            <person name="Whitman W."/>
        </authorList>
    </citation>
    <scope>NUCLEOTIDE SEQUENCE</scope>
    <source>
        <strain evidence="2">USDA 406</strain>
    </source>
</reference>
<dbReference type="InterPro" id="IPR019953">
    <property type="entry name" value="OHR"/>
</dbReference>
<dbReference type="AlphaFoldDB" id="A0A8I1YAV5"/>
<dbReference type="InterPro" id="IPR003718">
    <property type="entry name" value="OsmC/Ohr_fam"/>
</dbReference>
<dbReference type="PANTHER" id="PTHR33797">
    <property type="entry name" value="ORGANIC HYDROPEROXIDE RESISTANCE PROTEIN-LIKE"/>
    <property type="match status" value="1"/>
</dbReference>
<dbReference type="PANTHER" id="PTHR33797:SF2">
    <property type="entry name" value="ORGANIC HYDROPEROXIDE RESISTANCE PROTEIN-LIKE"/>
    <property type="match status" value="1"/>
</dbReference>
<name>A0A8I1YAV5_BRAEL</name>
<comment type="similarity">
    <text evidence="1">Belongs to the OsmC/Ohr family.</text>
</comment>
<organism evidence="2 3">
    <name type="scientific">Bradyrhizobium elkanii</name>
    <dbReference type="NCBI Taxonomy" id="29448"/>
    <lineage>
        <taxon>Bacteria</taxon>
        <taxon>Pseudomonadati</taxon>
        <taxon>Pseudomonadota</taxon>
        <taxon>Alphaproteobacteria</taxon>
        <taxon>Hyphomicrobiales</taxon>
        <taxon>Nitrobacteraceae</taxon>
        <taxon>Bradyrhizobium</taxon>
    </lineage>
</organism>
<proteinExistence type="inferred from homology"/>
<dbReference type="Gene3D" id="3.30.300.20">
    <property type="match status" value="1"/>
</dbReference>
<sequence>MTANAKVLVTGKTHVTAGPNGAARSRDGFLDVKLPQPHPAAENLFAAAWSACYIGAIQLAAGQRKVKLASEPEVDAEIDLNQAGSDYFLSARLNVHVPGVEREVAQELIEAAHGICPYSKAVHGNIAVTTTLV</sequence>
<dbReference type="Pfam" id="PF02566">
    <property type="entry name" value="OsmC"/>
    <property type="match status" value="1"/>
</dbReference>
<comment type="caution">
    <text evidence="2">The sequence shown here is derived from an EMBL/GenBank/DDBJ whole genome shotgun (WGS) entry which is preliminary data.</text>
</comment>
<dbReference type="GO" id="GO:0006979">
    <property type="term" value="P:response to oxidative stress"/>
    <property type="evidence" value="ECO:0007669"/>
    <property type="project" value="InterPro"/>
</dbReference>
<dbReference type="InterPro" id="IPR036102">
    <property type="entry name" value="OsmC/Ohrsf"/>
</dbReference>
<evidence type="ECO:0000256" key="1">
    <source>
        <dbReference type="ARBA" id="ARBA00007378"/>
    </source>
</evidence>
<dbReference type="NCBIfam" id="TIGR03561">
    <property type="entry name" value="organ_hyd_perox"/>
    <property type="match status" value="1"/>
</dbReference>
<dbReference type="EMBL" id="JAFICZ010000001">
    <property type="protein sequence ID" value="MBP1298159.1"/>
    <property type="molecule type" value="Genomic_DNA"/>
</dbReference>
<dbReference type="RefSeq" id="WP_038379917.1">
    <property type="nucleotide sequence ID" value="NZ_CP126032.1"/>
</dbReference>
<accession>A0A8I1YAV5</accession>
<gene>
    <name evidence="2" type="ORF">JOH49_007912</name>
</gene>
<dbReference type="SUPFAM" id="SSF82784">
    <property type="entry name" value="OsmC-like"/>
    <property type="match status" value="1"/>
</dbReference>
<evidence type="ECO:0000313" key="2">
    <source>
        <dbReference type="EMBL" id="MBP1298159.1"/>
    </source>
</evidence>
<evidence type="ECO:0000313" key="3">
    <source>
        <dbReference type="Proteomes" id="UP000673383"/>
    </source>
</evidence>
<dbReference type="Proteomes" id="UP000673383">
    <property type="component" value="Unassembled WGS sequence"/>
</dbReference>
<protein>
    <submittedName>
        <fullName evidence="2">Ohr subfamily peroxiredoxin</fullName>
    </submittedName>
</protein>
<dbReference type="Gene3D" id="2.20.25.10">
    <property type="match status" value="1"/>
</dbReference>